<organism evidence="1 2">
    <name type="scientific">Fusicatenibacter faecihominis</name>
    <dbReference type="NCBI Taxonomy" id="2881276"/>
    <lineage>
        <taxon>Bacteria</taxon>
        <taxon>Bacillati</taxon>
        <taxon>Bacillota</taxon>
        <taxon>Clostridia</taxon>
        <taxon>Lachnospirales</taxon>
        <taxon>Lachnospiraceae</taxon>
        <taxon>Fusicatenibacter</taxon>
    </lineage>
</organism>
<evidence type="ECO:0000313" key="1">
    <source>
        <dbReference type="EMBL" id="MCC2189301.1"/>
    </source>
</evidence>
<dbReference type="InterPro" id="IPR042184">
    <property type="entry name" value="YqeY/Aim41_N"/>
</dbReference>
<dbReference type="RefSeq" id="WP_227614678.1">
    <property type="nucleotide sequence ID" value="NZ_JAJEPR010000006.1"/>
</dbReference>
<dbReference type="InterPro" id="IPR019004">
    <property type="entry name" value="YqeY/Aim41"/>
</dbReference>
<comment type="caution">
    <text evidence="1">The sequence shown here is derived from an EMBL/GenBank/DDBJ whole genome shotgun (WGS) entry which is preliminary data.</text>
</comment>
<dbReference type="GO" id="GO:0016884">
    <property type="term" value="F:carbon-nitrogen ligase activity, with glutamine as amido-N-donor"/>
    <property type="evidence" value="ECO:0007669"/>
    <property type="project" value="InterPro"/>
</dbReference>
<dbReference type="Gene3D" id="1.10.1510.10">
    <property type="entry name" value="Uncharacterised protein YqeY/AIM41 PF09424, N-terminal domain"/>
    <property type="match status" value="1"/>
</dbReference>
<dbReference type="SUPFAM" id="SSF89095">
    <property type="entry name" value="GatB/YqeY motif"/>
    <property type="match status" value="1"/>
</dbReference>
<gene>
    <name evidence="1" type="ORF">LKD71_05645</name>
</gene>
<dbReference type="AlphaFoldDB" id="A0AAE3DRN9"/>
<dbReference type="InterPro" id="IPR003789">
    <property type="entry name" value="Asn/Gln_tRNA_amidoTrase-B-like"/>
</dbReference>
<dbReference type="InterPro" id="IPR023168">
    <property type="entry name" value="GatB_Yqey_C_2"/>
</dbReference>
<protein>
    <submittedName>
        <fullName evidence="1">GatB/YqeY domain-containing protein</fullName>
    </submittedName>
</protein>
<name>A0AAE3DRN9_9FIRM</name>
<accession>A0AAE3DRN9</accession>
<proteinExistence type="predicted"/>
<dbReference type="Proteomes" id="UP001197875">
    <property type="component" value="Unassembled WGS sequence"/>
</dbReference>
<reference evidence="1 2" key="1">
    <citation type="submission" date="2021-10" db="EMBL/GenBank/DDBJ databases">
        <title>Anaerobic single-cell dispensing facilitates the cultivation of human gut bacteria.</title>
        <authorList>
            <person name="Afrizal A."/>
        </authorList>
    </citation>
    <scope>NUCLEOTIDE SEQUENCE [LARGE SCALE GENOMIC DNA]</scope>
    <source>
        <strain evidence="1 2">CLA-AA-H277</strain>
    </source>
</reference>
<sequence>MTIEELRKDMVAAMKAKDKERKEAISSLVSAAKKAGIDAGCRDDIPESMVDQVILKELKTVKEQIDTCPVAREDLKAEYQFRYDVISQYAPKQLSPEEVKKVIEEKFADVIATKNKGAIMKAVMGELKGKADGKVINQVVADLCK</sequence>
<keyword evidence="2" id="KW-1185">Reference proteome</keyword>
<dbReference type="Pfam" id="PF09424">
    <property type="entry name" value="YqeY"/>
    <property type="match status" value="1"/>
</dbReference>
<dbReference type="EMBL" id="JAJEPR010000006">
    <property type="protein sequence ID" value="MCC2189301.1"/>
    <property type="molecule type" value="Genomic_DNA"/>
</dbReference>
<dbReference type="PANTHER" id="PTHR28055">
    <property type="entry name" value="ALTERED INHERITANCE OF MITOCHONDRIA PROTEIN 41, MITOCHONDRIAL"/>
    <property type="match status" value="1"/>
</dbReference>
<evidence type="ECO:0000313" key="2">
    <source>
        <dbReference type="Proteomes" id="UP001197875"/>
    </source>
</evidence>
<dbReference type="Gene3D" id="1.10.10.410">
    <property type="match status" value="1"/>
</dbReference>
<dbReference type="PANTHER" id="PTHR28055:SF1">
    <property type="entry name" value="ALTERED INHERITANCE OF MITOCHONDRIA PROTEIN 41, MITOCHONDRIAL"/>
    <property type="match status" value="1"/>
</dbReference>